<name>A0A4Q0YTB2_9GAMM</name>
<gene>
    <name evidence="1" type="ORF">CS022_02335</name>
</gene>
<sequence>MIECESKIAEEDLRSSSEFISMLSEINTLSSYTHEISASNASRIGPVDHSKQGVFLFNYFFADNVEQNLGVWNYTAGWFEAETQLDNSTLLLPCEKSESKYTVINHCRWGSLREILPSLIFKSTFRKYVLENFEANNVAAMPILYKLF</sequence>
<comment type="caution">
    <text evidence="1">The sequence shown here is derived from an EMBL/GenBank/DDBJ whole genome shotgun (WGS) entry which is preliminary data.</text>
</comment>
<evidence type="ECO:0000313" key="2">
    <source>
        <dbReference type="Proteomes" id="UP000290287"/>
    </source>
</evidence>
<reference evidence="1 2" key="1">
    <citation type="submission" date="2017-10" db="EMBL/GenBank/DDBJ databases">
        <title>Nyctiphanis sp. nov., isolated from the stomach of the euphausiid Nyctiphanes simplex (Hansen, 1911) in the Gulf of California.</title>
        <authorList>
            <person name="Gomez-Gil B."/>
            <person name="Aguilar-Mendez M."/>
            <person name="Lopez-Cortes A."/>
            <person name="Gomez-Gutierrez J."/>
            <person name="Roque A."/>
            <person name="Lang E."/>
            <person name="Gonzalez-Castillo A."/>
        </authorList>
    </citation>
    <scope>NUCLEOTIDE SEQUENCE [LARGE SCALE GENOMIC DNA]</scope>
    <source>
        <strain evidence="1 2">CAIM 600</strain>
    </source>
</reference>
<protein>
    <submittedName>
        <fullName evidence="1">Uncharacterized protein</fullName>
    </submittedName>
</protein>
<organism evidence="1 2">
    <name type="scientific">Veronia nyctiphanis</name>
    <dbReference type="NCBI Taxonomy" id="1278244"/>
    <lineage>
        <taxon>Bacteria</taxon>
        <taxon>Pseudomonadati</taxon>
        <taxon>Pseudomonadota</taxon>
        <taxon>Gammaproteobacteria</taxon>
        <taxon>Vibrionales</taxon>
        <taxon>Vibrionaceae</taxon>
        <taxon>Veronia</taxon>
    </lineage>
</organism>
<dbReference type="RefSeq" id="WP_129120924.1">
    <property type="nucleotide sequence ID" value="NZ_PEIB01000002.1"/>
</dbReference>
<proteinExistence type="predicted"/>
<dbReference type="OrthoDB" id="9762853at2"/>
<dbReference type="EMBL" id="PEIB01000002">
    <property type="protein sequence ID" value="RXJ74456.1"/>
    <property type="molecule type" value="Genomic_DNA"/>
</dbReference>
<accession>A0A4Q0YTB2</accession>
<keyword evidence="2" id="KW-1185">Reference proteome</keyword>
<evidence type="ECO:0000313" key="1">
    <source>
        <dbReference type="EMBL" id="RXJ74456.1"/>
    </source>
</evidence>
<dbReference type="AlphaFoldDB" id="A0A4Q0YTB2"/>
<dbReference type="Proteomes" id="UP000290287">
    <property type="component" value="Unassembled WGS sequence"/>
</dbReference>